<keyword evidence="3" id="KW-1185">Reference proteome</keyword>
<accession>A0A4R6RDD5</accession>
<dbReference type="PANTHER" id="PTHR43190:SF3">
    <property type="entry name" value="N-ACETYL-D-GLUCOSAMINE KINASE"/>
    <property type="match status" value="1"/>
</dbReference>
<dbReference type="PANTHER" id="PTHR43190">
    <property type="entry name" value="N-ACETYL-D-GLUCOSAMINE KINASE"/>
    <property type="match status" value="1"/>
</dbReference>
<dbReference type="SUPFAM" id="SSF53067">
    <property type="entry name" value="Actin-like ATPase domain"/>
    <property type="match status" value="2"/>
</dbReference>
<proteinExistence type="predicted"/>
<dbReference type="Proteomes" id="UP000294547">
    <property type="component" value="Unassembled WGS sequence"/>
</dbReference>
<dbReference type="InterPro" id="IPR052519">
    <property type="entry name" value="Euk-type_GlcNAc_Kinase"/>
</dbReference>
<keyword evidence="2" id="KW-0418">Kinase</keyword>
<dbReference type="EMBL" id="SNXY01000008">
    <property type="protein sequence ID" value="TDP84261.1"/>
    <property type="molecule type" value="Genomic_DNA"/>
</dbReference>
<dbReference type="RefSeq" id="WP_166653455.1">
    <property type="nucleotide sequence ID" value="NZ_BSPM01000002.1"/>
</dbReference>
<evidence type="ECO:0000313" key="3">
    <source>
        <dbReference type="Proteomes" id="UP000294547"/>
    </source>
</evidence>
<evidence type="ECO:0000313" key="2">
    <source>
        <dbReference type="EMBL" id="TDP84261.1"/>
    </source>
</evidence>
<protein>
    <submittedName>
        <fullName evidence="2">Glucosamine kinase</fullName>
    </submittedName>
</protein>
<gene>
    <name evidence="2" type="ORF">EDD54_2867</name>
</gene>
<reference evidence="2 3" key="1">
    <citation type="submission" date="2019-03" db="EMBL/GenBank/DDBJ databases">
        <title>Genomic Encyclopedia of Type Strains, Phase IV (KMG-IV): sequencing the most valuable type-strain genomes for metagenomic binning, comparative biology and taxonomic classification.</title>
        <authorList>
            <person name="Goeker M."/>
        </authorList>
    </citation>
    <scope>NUCLEOTIDE SEQUENCE [LARGE SCALE GENOMIC DNA]</scope>
    <source>
        <strain evidence="2 3">DSM 102969</strain>
    </source>
</reference>
<dbReference type="Pfam" id="PF01869">
    <property type="entry name" value="BcrAD_BadFG"/>
    <property type="match status" value="1"/>
</dbReference>
<dbReference type="InterPro" id="IPR002731">
    <property type="entry name" value="ATPase_BadF"/>
</dbReference>
<dbReference type="CDD" id="cd24082">
    <property type="entry name" value="ASKHA_NBD_GspK-like"/>
    <property type="match status" value="1"/>
</dbReference>
<feature type="domain" description="ATPase BadF/BadG/BcrA/BcrD type" evidence="1">
    <location>
        <begin position="7"/>
        <end position="258"/>
    </location>
</feature>
<dbReference type="Gene3D" id="3.30.420.40">
    <property type="match status" value="2"/>
</dbReference>
<dbReference type="AlphaFoldDB" id="A0A4R6RDD5"/>
<sequence>MSARLLLGVDGGGSGCRARLADADGRVLGEGRAGPANLTTDYDAALAAVDAAWRGAVAAAGLAPDAAAPRIIAVLGLAGAVALGDGARVAARGLPFARANICSDGEIACVGAHAGEFGGLVVVGTGSQAVLVEAAGVRRFGGWGFALSDDGSGAVVGREAARRAIAALEGLGPASALTRAIAARFGDSPLAMLDFALAARPADYARLAPDVFEHAGRGDPVALAIREAAVAAVTRLVDRLAAAGATRVALAGGLAASYAPLLSARLDGLVRPALGDALDGALTLAAAGP</sequence>
<dbReference type="GO" id="GO:0016301">
    <property type="term" value="F:kinase activity"/>
    <property type="evidence" value="ECO:0007669"/>
    <property type="project" value="UniProtKB-KW"/>
</dbReference>
<keyword evidence="2" id="KW-0808">Transferase</keyword>
<dbReference type="InterPro" id="IPR043129">
    <property type="entry name" value="ATPase_NBD"/>
</dbReference>
<organism evidence="2 3">
    <name type="scientific">Oharaeibacter diazotrophicus</name>
    <dbReference type="NCBI Taxonomy" id="1920512"/>
    <lineage>
        <taxon>Bacteria</taxon>
        <taxon>Pseudomonadati</taxon>
        <taxon>Pseudomonadota</taxon>
        <taxon>Alphaproteobacteria</taxon>
        <taxon>Hyphomicrobiales</taxon>
        <taxon>Pleomorphomonadaceae</taxon>
        <taxon>Oharaeibacter</taxon>
    </lineage>
</organism>
<name>A0A4R6RDD5_9HYPH</name>
<comment type="caution">
    <text evidence="2">The sequence shown here is derived from an EMBL/GenBank/DDBJ whole genome shotgun (WGS) entry which is preliminary data.</text>
</comment>
<evidence type="ECO:0000259" key="1">
    <source>
        <dbReference type="Pfam" id="PF01869"/>
    </source>
</evidence>